<reference evidence="3" key="2">
    <citation type="submission" date="2021-08" db="EMBL/GenBank/DDBJ databases">
        <authorList>
            <person name="Tani A."/>
            <person name="Ola A."/>
            <person name="Ogura Y."/>
            <person name="Katsura K."/>
            <person name="Hayashi T."/>
        </authorList>
    </citation>
    <scope>NUCLEOTIDE SEQUENCE</scope>
    <source>
        <strain evidence="3">DSM 19015</strain>
    </source>
</reference>
<feature type="chain" id="PRO_5046808978" evidence="2">
    <location>
        <begin position="25"/>
        <end position="231"/>
    </location>
</feature>
<name>A0ABQ4RU31_9HYPH</name>
<organism evidence="3 4">
    <name type="scientific">Methylobacterium iners</name>
    <dbReference type="NCBI Taxonomy" id="418707"/>
    <lineage>
        <taxon>Bacteria</taxon>
        <taxon>Pseudomonadati</taxon>
        <taxon>Pseudomonadota</taxon>
        <taxon>Alphaproteobacteria</taxon>
        <taxon>Hyphomicrobiales</taxon>
        <taxon>Methylobacteriaceae</taxon>
        <taxon>Methylobacterium</taxon>
    </lineage>
</organism>
<evidence type="ECO:0000256" key="1">
    <source>
        <dbReference type="SAM" id="MobiDB-lite"/>
    </source>
</evidence>
<keyword evidence="4" id="KW-1185">Reference proteome</keyword>
<feature type="compositionally biased region" description="Low complexity" evidence="1">
    <location>
        <begin position="194"/>
        <end position="204"/>
    </location>
</feature>
<feature type="signal peptide" evidence="2">
    <location>
        <begin position="1"/>
        <end position="24"/>
    </location>
</feature>
<keyword evidence="2" id="KW-0732">Signal</keyword>
<feature type="region of interest" description="Disordered" evidence="1">
    <location>
        <begin position="24"/>
        <end position="62"/>
    </location>
</feature>
<dbReference type="Proteomes" id="UP001055125">
    <property type="component" value="Unassembled WGS sequence"/>
</dbReference>
<evidence type="ECO:0000313" key="4">
    <source>
        <dbReference type="Proteomes" id="UP001055125"/>
    </source>
</evidence>
<dbReference type="RefSeq" id="WP_238243480.1">
    <property type="nucleotide sequence ID" value="NZ_BPQP01000020.1"/>
</dbReference>
<gene>
    <name evidence="3" type="ORF">OCOJLMKI_1508</name>
</gene>
<reference evidence="3" key="1">
    <citation type="journal article" date="2021" name="Front. Microbiol.">
        <title>Comprehensive Comparative Genomics and Phenotyping of Methylobacterium Species.</title>
        <authorList>
            <person name="Alessa O."/>
            <person name="Ogura Y."/>
            <person name="Fujitani Y."/>
            <person name="Takami H."/>
            <person name="Hayashi T."/>
            <person name="Sahin N."/>
            <person name="Tani A."/>
        </authorList>
    </citation>
    <scope>NUCLEOTIDE SEQUENCE</scope>
    <source>
        <strain evidence="3">DSM 19015</strain>
    </source>
</reference>
<evidence type="ECO:0000313" key="3">
    <source>
        <dbReference type="EMBL" id="GJD94306.1"/>
    </source>
</evidence>
<protein>
    <submittedName>
        <fullName evidence="3">Uncharacterized protein</fullName>
    </submittedName>
</protein>
<feature type="region of interest" description="Disordered" evidence="1">
    <location>
        <begin position="183"/>
        <end position="231"/>
    </location>
</feature>
<evidence type="ECO:0000256" key="2">
    <source>
        <dbReference type="SAM" id="SignalP"/>
    </source>
</evidence>
<proteinExistence type="predicted"/>
<comment type="caution">
    <text evidence="3">The sequence shown here is derived from an EMBL/GenBank/DDBJ whole genome shotgun (WGS) entry which is preliminary data.</text>
</comment>
<accession>A0ABQ4RU31</accession>
<dbReference type="EMBL" id="BPQP01000020">
    <property type="protein sequence ID" value="GJD94306.1"/>
    <property type="molecule type" value="Genomic_DNA"/>
</dbReference>
<sequence length="231" mass="23948">MIRSRSLVLLLSGLALLDAGSAAGQTPAEAPVTETAPLAKRPPVRRKPPPAPPQPMAATAPLANPKTPELAVVCDAKAARYEDAQGMAVWVTRSGAITIDNPLRPLTPDTTRVLQVIIRDRVATAYGPDLLGLRRGSAPATLEATTGGPIRWDGELTILPDPLTIVSETGEPLAQLPFKECGVAPATRPEPTVAAKKPPAAKPARSQGAPRPGDEPKAPPGLQVPQGAIAQ</sequence>